<evidence type="ECO:0000256" key="9">
    <source>
        <dbReference type="ARBA" id="ARBA00023157"/>
    </source>
</evidence>
<keyword evidence="13" id="KW-1185">Reference proteome</keyword>
<keyword evidence="10" id="KW-0325">Glycoprotein</keyword>
<evidence type="ECO:0000259" key="11">
    <source>
        <dbReference type="PROSITE" id="PS51767"/>
    </source>
</evidence>
<gene>
    <name evidence="12" type="ORF">TELCIR_04631</name>
</gene>
<keyword evidence="9" id="KW-1015">Disulfide bond</keyword>
<dbReference type="Pfam" id="PF00026">
    <property type="entry name" value="Asp"/>
    <property type="match status" value="1"/>
</dbReference>
<dbReference type="AlphaFoldDB" id="A0A2G9UTB8"/>
<keyword evidence="8" id="KW-0865">Zymogen</keyword>
<dbReference type="EMBL" id="KZ345464">
    <property type="protein sequence ID" value="PIO73403.1"/>
    <property type="molecule type" value="Genomic_DNA"/>
</dbReference>
<evidence type="ECO:0000256" key="6">
    <source>
        <dbReference type="ARBA" id="ARBA00022750"/>
    </source>
</evidence>
<evidence type="ECO:0000256" key="1">
    <source>
        <dbReference type="ARBA" id="ARBA00004613"/>
    </source>
</evidence>
<feature type="non-terminal residue" evidence="12">
    <location>
        <position position="1"/>
    </location>
</feature>
<protein>
    <submittedName>
        <fullName evidence="12">Eukaryotic aspartyl protease</fullName>
    </submittedName>
</protein>
<keyword evidence="7" id="KW-0378">Hydrolase</keyword>
<dbReference type="Proteomes" id="UP000230423">
    <property type="component" value="Unassembled WGS sequence"/>
</dbReference>
<dbReference type="CDD" id="cd05471">
    <property type="entry name" value="pepsin_like"/>
    <property type="match status" value="1"/>
</dbReference>
<dbReference type="PANTHER" id="PTHR47966:SF44">
    <property type="entry name" value="PEPTIDASE A1 DOMAIN-CONTAINING PROTEIN"/>
    <property type="match status" value="1"/>
</dbReference>
<dbReference type="GO" id="GO:0005764">
    <property type="term" value="C:lysosome"/>
    <property type="evidence" value="ECO:0007669"/>
    <property type="project" value="TreeGrafter"/>
</dbReference>
<comment type="subcellular location">
    <subcellularLocation>
        <location evidence="1">Secreted</location>
    </subcellularLocation>
</comment>
<keyword evidence="5" id="KW-0732">Signal</keyword>
<reference evidence="12 13" key="1">
    <citation type="submission" date="2015-09" db="EMBL/GenBank/DDBJ databases">
        <title>Draft genome of the parasitic nematode Teladorsagia circumcincta isolate WARC Sus (inbred).</title>
        <authorList>
            <person name="Mitreva M."/>
        </authorList>
    </citation>
    <scope>NUCLEOTIDE SEQUENCE [LARGE SCALE GENOMIC DNA]</scope>
    <source>
        <strain evidence="12 13">S</strain>
    </source>
</reference>
<evidence type="ECO:0000313" key="12">
    <source>
        <dbReference type="EMBL" id="PIO73403.1"/>
    </source>
</evidence>
<evidence type="ECO:0000256" key="10">
    <source>
        <dbReference type="ARBA" id="ARBA00023180"/>
    </source>
</evidence>
<dbReference type="InterPro" id="IPR033121">
    <property type="entry name" value="PEPTIDASE_A1"/>
</dbReference>
<proteinExistence type="inferred from homology"/>
<feature type="domain" description="Peptidase A1" evidence="11">
    <location>
        <begin position="1"/>
        <end position="247"/>
    </location>
</feature>
<dbReference type="InterPro" id="IPR034164">
    <property type="entry name" value="Pepsin-like_dom"/>
</dbReference>
<evidence type="ECO:0000256" key="7">
    <source>
        <dbReference type="ARBA" id="ARBA00022801"/>
    </source>
</evidence>
<dbReference type="PRINTS" id="PR00792">
    <property type="entry name" value="PEPSIN"/>
</dbReference>
<dbReference type="InterPro" id="IPR021109">
    <property type="entry name" value="Peptidase_aspartic_dom_sf"/>
</dbReference>
<evidence type="ECO:0000256" key="2">
    <source>
        <dbReference type="ARBA" id="ARBA00007447"/>
    </source>
</evidence>
<dbReference type="PANTHER" id="PTHR47966">
    <property type="entry name" value="BETA-SITE APP-CLEAVING ENZYME, ISOFORM A-RELATED"/>
    <property type="match status" value="1"/>
</dbReference>
<organism evidence="12 13">
    <name type="scientific">Teladorsagia circumcincta</name>
    <name type="common">Brown stomach worm</name>
    <name type="synonym">Ostertagia circumcincta</name>
    <dbReference type="NCBI Taxonomy" id="45464"/>
    <lineage>
        <taxon>Eukaryota</taxon>
        <taxon>Metazoa</taxon>
        <taxon>Ecdysozoa</taxon>
        <taxon>Nematoda</taxon>
        <taxon>Chromadorea</taxon>
        <taxon>Rhabditida</taxon>
        <taxon>Rhabditina</taxon>
        <taxon>Rhabditomorpha</taxon>
        <taxon>Strongyloidea</taxon>
        <taxon>Trichostrongylidae</taxon>
        <taxon>Teladorsagia</taxon>
    </lineage>
</organism>
<accession>A0A2G9UTB8</accession>
<keyword evidence="3" id="KW-0964">Secreted</keyword>
<sequence length="252" mass="27496">GFLGNDTLRFGGSDESDTLIVPGVVFGQAVKIADFFADNPLDGILGLGFRAIAAEDVNPPFQQAVDLGLVAPVFTVFMEHRGVTSKGDYGGVFTYGGLDDVNCGEVIAYEKLTRATYWQFHMNGFSTRNFAVSKGWEVISDTGTSFLGLPGAIAELTADSVGAEFDDLYELYQINCTARVTFNLVIGDRMYTLESQNIVVDFGEDYCALAIFPMNSGGFGPQWILGDPFIRQYCNIHDIGNQRIGFAKKLKK</sequence>
<keyword evidence="4 12" id="KW-0645">Protease</keyword>
<dbReference type="SUPFAM" id="SSF50630">
    <property type="entry name" value="Acid proteases"/>
    <property type="match status" value="1"/>
</dbReference>
<name>A0A2G9UTB8_TELCI</name>
<evidence type="ECO:0000256" key="5">
    <source>
        <dbReference type="ARBA" id="ARBA00022729"/>
    </source>
</evidence>
<keyword evidence="6" id="KW-0064">Aspartyl protease</keyword>
<dbReference type="InterPro" id="IPR001461">
    <property type="entry name" value="Aspartic_peptidase_A1"/>
</dbReference>
<dbReference type="GO" id="GO:0006508">
    <property type="term" value="P:proteolysis"/>
    <property type="evidence" value="ECO:0007669"/>
    <property type="project" value="UniProtKB-KW"/>
</dbReference>
<dbReference type="GO" id="GO:0005576">
    <property type="term" value="C:extracellular region"/>
    <property type="evidence" value="ECO:0007669"/>
    <property type="project" value="UniProtKB-SubCell"/>
</dbReference>
<dbReference type="PROSITE" id="PS51767">
    <property type="entry name" value="PEPTIDASE_A1"/>
    <property type="match status" value="1"/>
</dbReference>
<dbReference type="Gene3D" id="2.40.70.10">
    <property type="entry name" value="Acid Proteases"/>
    <property type="match status" value="2"/>
</dbReference>
<evidence type="ECO:0000256" key="8">
    <source>
        <dbReference type="ARBA" id="ARBA00023145"/>
    </source>
</evidence>
<dbReference type="FunFam" id="2.40.70.10:FF:000058">
    <property type="entry name" value="ASpartyl Protease"/>
    <property type="match status" value="1"/>
</dbReference>
<dbReference type="GO" id="GO:0004190">
    <property type="term" value="F:aspartic-type endopeptidase activity"/>
    <property type="evidence" value="ECO:0007669"/>
    <property type="project" value="UniProtKB-KW"/>
</dbReference>
<evidence type="ECO:0000313" key="13">
    <source>
        <dbReference type="Proteomes" id="UP000230423"/>
    </source>
</evidence>
<evidence type="ECO:0000256" key="3">
    <source>
        <dbReference type="ARBA" id="ARBA00022525"/>
    </source>
</evidence>
<comment type="similarity">
    <text evidence="2">Belongs to the peptidase A1 family.</text>
</comment>
<evidence type="ECO:0000256" key="4">
    <source>
        <dbReference type="ARBA" id="ARBA00022670"/>
    </source>
</evidence>
<dbReference type="OrthoDB" id="5839471at2759"/>